<comment type="caution">
    <text evidence="2">The sequence shown here is derived from an EMBL/GenBank/DDBJ whole genome shotgun (WGS) entry which is preliminary data.</text>
</comment>
<dbReference type="EMBL" id="JAHRIQ010098214">
    <property type="protein sequence ID" value="MEQ2253524.1"/>
    <property type="molecule type" value="Genomic_DNA"/>
</dbReference>
<organism evidence="2 3">
    <name type="scientific">Ilyodon furcidens</name>
    <name type="common">goldbreast splitfin</name>
    <dbReference type="NCBI Taxonomy" id="33524"/>
    <lineage>
        <taxon>Eukaryota</taxon>
        <taxon>Metazoa</taxon>
        <taxon>Chordata</taxon>
        <taxon>Craniata</taxon>
        <taxon>Vertebrata</taxon>
        <taxon>Euteleostomi</taxon>
        <taxon>Actinopterygii</taxon>
        <taxon>Neopterygii</taxon>
        <taxon>Teleostei</taxon>
        <taxon>Neoteleostei</taxon>
        <taxon>Acanthomorphata</taxon>
        <taxon>Ovalentaria</taxon>
        <taxon>Atherinomorphae</taxon>
        <taxon>Cyprinodontiformes</taxon>
        <taxon>Goodeidae</taxon>
        <taxon>Ilyodon</taxon>
    </lineage>
</organism>
<evidence type="ECO:0000313" key="2">
    <source>
        <dbReference type="EMBL" id="MEQ2253524.1"/>
    </source>
</evidence>
<feature type="region of interest" description="Disordered" evidence="1">
    <location>
        <begin position="1"/>
        <end position="104"/>
    </location>
</feature>
<sequence length="104" mass="10982">GRISGEPPSSHSAEAPGSCSDDPTGPTGSRVRPSRSSHGPRDPRLRDISLPKQRPDRAHGSRPGKQPPGVSQHTPKHPAPDTENHKYTSGQRCQPLAGTVAGKE</sequence>
<feature type="non-terminal residue" evidence="2">
    <location>
        <position position="1"/>
    </location>
</feature>
<feature type="compositionally biased region" description="Basic and acidic residues" evidence="1">
    <location>
        <begin position="39"/>
        <end position="59"/>
    </location>
</feature>
<proteinExistence type="predicted"/>
<reference evidence="2 3" key="1">
    <citation type="submission" date="2021-06" db="EMBL/GenBank/DDBJ databases">
        <authorList>
            <person name="Palmer J.M."/>
        </authorList>
    </citation>
    <scope>NUCLEOTIDE SEQUENCE [LARGE SCALE GENOMIC DNA]</scope>
    <source>
        <strain evidence="3">if_2019</strain>
        <tissue evidence="2">Muscle</tissue>
    </source>
</reference>
<gene>
    <name evidence="2" type="ORF">ILYODFUR_033049</name>
</gene>
<keyword evidence="3" id="KW-1185">Reference proteome</keyword>
<dbReference type="Proteomes" id="UP001482620">
    <property type="component" value="Unassembled WGS sequence"/>
</dbReference>
<protein>
    <submittedName>
        <fullName evidence="2">Uncharacterized protein</fullName>
    </submittedName>
</protein>
<evidence type="ECO:0000313" key="3">
    <source>
        <dbReference type="Proteomes" id="UP001482620"/>
    </source>
</evidence>
<name>A0ABV0V8V0_9TELE</name>
<evidence type="ECO:0000256" key="1">
    <source>
        <dbReference type="SAM" id="MobiDB-lite"/>
    </source>
</evidence>
<accession>A0ABV0V8V0</accession>